<dbReference type="PANTHER" id="PTHR24347">
    <property type="entry name" value="SERINE/THREONINE-PROTEIN KINASE"/>
    <property type="match status" value="1"/>
</dbReference>
<evidence type="ECO:0000259" key="2">
    <source>
        <dbReference type="PROSITE" id="PS50011"/>
    </source>
</evidence>
<feature type="compositionally biased region" description="Basic residues" evidence="1">
    <location>
        <begin position="125"/>
        <end position="148"/>
    </location>
</feature>
<feature type="region of interest" description="Disordered" evidence="1">
    <location>
        <begin position="425"/>
        <end position="446"/>
    </location>
</feature>
<dbReference type="GO" id="GO:0004672">
    <property type="term" value="F:protein kinase activity"/>
    <property type="evidence" value="ECO:0007669"/>
    <property type="project" value="InterPro"/>
</dbReference>
<dbReference type="PROSITE" id="PS00108">
    <property type="entry name" value="PROTEIN_KINASE_ST"/>
    <property type="match status" value="1"/>
</dbReference>
<evidence type="ECO:0000313" key="3">
    <source>
        <dbReference type="EMBL" id="CAE4634057.1"/>
    </source>
</evidence>
<dbReference type="Pfam" id="PF00069">
    <property type="entry name" value="Pkinase"/>
    <property type="match status" value="1"/>
</dbReference>
<organism evidence="3">
    <name type="scientific">Ditylum brightwellii</name>
    <dbReference type="NCBI Taxonomy" id="49249"/>
    <lineage>
        <taxon>Eukaryota</taxon>
        <taxon>Sar</taxon>
        <taxon>Stramenopiles</taxon>
        <taxon>Ochrophyta</taxon>
        <taxon>Bacillariophyta</taxon>
        <taxon>Mediophyceae</taxon>
        <taxon>Lithodesmiophycidae</taxon>
        <taxon>Lithodesmiales</taxon>
        <taxon>Lithodesmiaceae</taxon>
        <taxon>Ditylum</taxon>
    </lineage>
</organism>
<feature type="compositionally biased region" description="Basic and acidic residues" evidence="1">
    <location>
        <begin position="189"/>
        <end position="212"/>
    </location>
</feature>
<dbReference type="InterPro" id="IPR000719">
    <property type="entry name" value="Prot_kinase_dom"/>
</dbReference>
<accession>A0A7S4S5C2</accession>
<dbReference type="PROSITE" id="PS50011">
    <property type="entry name" value="PROTEIN_KINASE_DOM"/>
    <property type="match status" value="1"/>
</dbReference>
<dbReference type="SMART" id="SM00220">
    <property type="entry name" value="S_TKc"/>
    <property type="match status" value="1"/>
</dbReference>
<feature type="region of interest" description="Disordered" evidence="1">
    <location>
        <begin position="173"/>
        <end position="219"/>
    </location>
</feature>
<dbReference type="InterPro" id="IPR011009">
    <property type="entry name" value="Kinase-like_dom_sf"/>
</dbReference>
<name>A0A7S4S5C2_9STRA</name>
<evidence type="ECO:0000256" key="1">
    <source>
        <dbReference type="SAM" id="MobiDB-lite"/>
    </source>
</evidence>
<dbReference type="AlphaFoldDB" id="A0A7S4S5C2"/>
<dbReference type="Gene3D" id="1.10.510.10">
    <property type="entry name" value="Transferase(Phosphotransferase) domain 1"/>
    <property type="match status" value="1"/>
</dbReference>
<gene>
    <name evidence="3" type="ORF">DBRI00130_LOCUS29023</name>
</gene>
<feature type="domain" description="Protein kinase" evidence="2">
    <location>
        <begin position="230"/>
        <end position="551"/>
    </location>
</feature>
<feature type="region of interest" description="Disordered" evidence="1">
    <location>
        <begin position="103"/>
        <end position="148"/>
    </location>
</feature>
<dbReference type="EMBL" id="HBNS01037153">
    <property type="protein sequence ID" value="CAE4634057.1"/>
    <property type="molecule type" value="Transcribed_RNA"/>
</dbReference>
<feature type="compositionally biased region" description="Polar residues" evidence="1">
    <location>
        <begin position="114"/>
        <end position="124"/>
    </location>
</feature>
<dbReference type="SUPFAM" id="SSF56112">
    <property type="entry name" value="Protein kinase-like (PK-like)"/>
    <property type="match status" value="1"/>
</dbReference>
<dbReference type="InterPro" id="IPR008271">
    <property type="entry name" value="Ser/Thr_kinase_AS"/>
</dbReference>
<feature type="region of interest" description="Disordered" evidence="1">
    <location>
        <begin position="636"/>
        <end position="668"/>
    </location>
</feature>
<dbReference type="GO" id="GO:0005524">
    <property type="term" value="F:ATP binding"/>
    <property type="evidence" value="ECO:0007669"/>
    <property type="project" value="InterPro"/>
</dbReference>
<dbReference type="CDD" id="cd05117">
    <property type="entry name" value="STKc_CAMK"/>
    <property type="match status" value="1"/>
</dbReference>
<proteinExistence type="predicted"/>
<dbReference type="Gene3D" id="3.30.200.20">
    <property type="entry name" value="Phosphorylase Kinase, domain 1"/>
    <property type="match status" value="1"/>
</dbReference>
<reference evidence="3" key="1">
    <citation type="submission" date="2021-01" db="EMBL/GenBank/DDBJ databases">
        <authorList>
            <person name="Corre E."/>
            <person name="Pelletier E."/>
            <person name="Niang G."/>
            <person name="Scheremetjew M."/>
            <person name="Finn R."/>
            <person name="Kale V."/>
            <person name="Holt S."/>
            <person name="Cochrane G."/>
            <person name="Meng A."/>
            <person name="Brown T."/>
            <person name="Cohen L."/>
        </authorList>
    </citation>
    <scope>NUCLEOTIDE SEQUENCE</scope>
    <source>
        <strain evidence="3">GSO104</strain>
    </source>
</reference>
<feature type="compositionally biased region" description="Polar residues" evidence="1">
    <location>
        <begin position="636"/>
        <end position="646"/>
    </location>
</feature>
<sequence length="713" mass="80630">MNLYEESNMWLYQPIVVELDDSSYYDEESGTSCTSLSSFYSNQTTTINNSCSNILLGPGNVSIVVRSDIPPPPPCSPIAAANWRREGGRSNKRGSATSLATAATAVSFEEDHQSTTARHQNTSVKHQKKKHRDHHHHHRRRKEQQHHHEHYNDYYDYYLQHWKSCYKHEFHFESQRSRPSSSPSRSNRKRDQVDRPEQVEENQRQVEEHISVAEEETSETNRMMNFHDVYVLTRQIDKGAFSTVWEAIHRTSGHRYAAKLIDRRTLSPSDDKSIYREVATLRHLHNLPPFREDDDYYHDYGSGSSASVCSSSSKSTTRHYATSNLGIIHLVDFYVEPTHFFLVTDYVGGGDLFSRVLEKRFYDEETARELARGFFQSLYYLHSRNVVHRDIKPENLLLCSREDDVTLKIADFGFATRLKRADRGSLSGKRRGSMSSSAGKEKEEEDYKVRDKCGTPSYVAPEVLRGIPYDTQADMWSAGVVMYFLMGGYPPFVDRKSRKGLFRKIIRGEYEFHDTDWSEVSDEAKNFIRRLLTVCPDSRMTAEECLSHPWIRGGGGGGKAKVVSSLGTTKSSSSNDTKMTSISSVTAMSSTTSTITTSHLHISNSSHHKFDHGHPTKTQVSNRVRNARKKLSKVFSSMKNSGNNDKAATVISSSSQSSRCNGNAQTPRHRLGTGCSVTVASTLCDESSLEPPYDIPAKAAARLGAPRRRTGTI</sequence>
<protein>
    <recommendedName>
        <fullName evidence="2">Protein kinase domain-containing protein</fullName>
    </recommendedName>
</protein>